<dbReference type="STRING" id="1802485.A2V97_00695"/>
<name>A0A1F7XMF3_9BACT</name>
<accession>A0A1F7XMF3</accession>
<reference evidence="1 2" key="1">
    <citation type="journal article" date="2016" name="Nat. Commun.">
        <title>Thousands of microbial genomes shed light on interconnected biogeochemical processes in an aquifer system.</title>
        <authorList>
            <person name="Anantharaman K."/>
            <person name="Brown C.T."/>
            <person name="Hug L.A."/>
            <person name="Sharon I."/>
            <person name="Castelle C.J."/>
            <person name="Probst A.J."/>
            <person name="Thomas B.C."/>
            <person name="Singh A."/>
            <person name="Wilkins M.J."/>
            <person name="Karaoz U."/>
            <person name="Brodie E.L."/>
            <person name="Williams K.H."/>
            <person name="Hubbard S.S."/>
            <person name="Banfield J.F."/>
        </authorList>
    </citation>
    <scope>NUCLEOTIDE SEQUENCE [LARGE SCALE GENOMIC DNA]</scope>
</reference>
<organism evidence="1 2">
    <name type="scientific">Candidatus Woesebacteria bacterium RBG_16_42_24</name>
    <dbReference type="NCBI Taxonomy" id="1802485"/>
    <lineage>
        <taxon>Bacteria</taxon>
        <taxon>Candidatus Woeseibacteriota</taxon>
    </lineage>
</organism>
<proteinExistence type="predicted"/>
<dbReference type="AlphaFoldDB" id="A0A1F7XMF3"/>
<sequence>MESSDLFERAFGLRRKSIVGLKLASAAMSGEESAIKAYESWQAWMAREHPEDLREIARYLEETVERVGKLLGDMHSGIELKEKDQTFLEQVVRDVKPVDLARQDASE</sequence>
<comment type="caution">
    <text evidence="1">The sequence shown here is derived from an EMBL/GenBank/DDBJ whole genome shotgun (WGS) entry which is preliminary data.</text>
</comment>
<evidence type="ECO:0000313" key="1">
    <source>
        <dbReference type="EMBL" id="OGM15548.1"/>
    </source>
</evidence>
<gene>
    <name evidence="1" type="ORF">A2V97_00695</name>
</gene>
<evidence type="ECO:0000313" key="2">
    <source>
        <dbReference type="Proteomes" id="UP000177382"/>
    </source>
</evidence>
<dbReference type="Proteomes" id="UP000177382">
    <property type="component" value="Unassembled WGS sequence"/>
</dbReference>
<protein>
    <submittedName>
        <fullName evidence="1">Uncharacterized protein</fullName>
    </submittedName>
</protein>
<dbReference type="EMBL" id="MGFX01000002">
    <property type="protein sequence ID" value="OGM15548.1"/>
    <property type="molecule type" value="Genomic_DNA"/>
</dbReference>